<dbReference type="EMBL" id="CM047908">
    <property type="protein sequence ID" value="KAJ0080699.1"/>
    <property type="molecule type" value="Genomic_DNA"/>
</dbReference>
<keyword evidence="2" id="KW-1185">Reference proteome</keyword>
<comment type="caution">
    <text evidence="1">The sequence shown here is derived from an EMBL/GenBank/DDBJ whole genome shotgun (WGS) entry which is preliminary data.</text>
</comment>
<gene>
    <name evidence="1" type="ORF">Patl1_11857</name>
</gene>
<evidence type="ECO:0000313" key="2">
    <source>
        <dbReference type="Proteomes" id="UP001164250"/>
    </source>
</evidence>
<organism evidence="1 2">
    <name type="scientific">Pistacia atlantica</name>
    <dbReference type="NCBI Taxonomy" id="434234"/>
    <lineage>
        <taxon>Eukaryota</taxon>
        <taxon>Viridiplantae</taxon>
        <taxon>Streptophyta</taxon>
        <taxon>Embryophyta</taxon>
        <taxon>Tracheophyta</taxon>
        <taxon>Spermatophyta</taxon>
        <taxon>Magnoliopsida</taxon>
        <taxon>eudicotyledons</taxon>
        <taxon>Gunneridae</taxon>
        <taxon>Pentapetalae</taxon>
        <taxon>rosids</taxon>
        <taxon>malvids</taxon>
        <taxon>Sapindales</taxon>
        <taxon>Anacardiaceae</taxon>
        <taxon>Pistacia</taxon>
    </lineage>
</organism>
<protein>
    <submittedName>
        <fullName evidence="1">Uncharacterized protein</fullName>
    </submittedName>
</protein>
<reference evidence="2" key="1">
    <citation type="journal article" date="2023" name="G3 (Bethesda)">
        <title>Genome assembly and association tests identify interacting loci associated with vigor, precocity, and sex in interspecific pistachio rootstocks.</title>
        <authorList>
            <person name="Palmer W."/>
            <person name="Jacygrad E."/>
            <person name="Sagayaradj S."/>
            <person name="Cavanaugh K."/>
            <person name="Han R."/>
            <person name="Bertier L."/>
            <person name="Beede B."/>
            <person name="Kafkas S."/>
            <person name="Golino D."/>
            <person name="Preece J."/>
            <person name="Michelmore R."/>
        </authorList>
    </citation>
    <scope>NUCLEOTIDE SEQUENCE [LARGE SCALE GENOMIC DNA]</scope>
</reference>
<sequence length="12" mass="1308">MTSATIIRNTSL</sequence>
<dbReference type="Proteomes" id="UP001164250">
    <property type="component" value="Chromosome 12"/>
</dbReference>
<proteinExistence type="predicted"/>
<name>A0ACC1A397_9ROSI</name>
<evidence type="ECO:0000313" key="1">
    <source>
        <dbReference type="EMBL" id="KAJ0080699.1"/>
    </source>
</evidence>
<accession>A0ACC1A397</accession>